<comment type="caution">
    <text evidence="2">The sequence shown here is derived from an EMBL/GenBank/DDBJ whole genome shotgun (WGS) entry which is preliminary data.</text>
</comment>
<name>A0A1J5P7K5_9ZZZZ</name>
<protein>
    <submittedName>
        <fullName evidence="2">Uncharacterized protein</fullName>
    </submittedName>
</protein>
<dbReference type="EMBL" id="MLJW01005842">
    <property type="protein sequence ID" value="OIQ67569.1"/>
    <property type="molecule type" value="Genomic_DNA"/>
</dbReference>
<proteinExistence type="predicted"/>
<evidence type="ECO:0000313" key="2">
    <source>
        <dbReference type="EMBL" id="OIQ67569.1"/>
    </source>
</evidence>
<gene>
    <name evidence="2" type="ORF">GALL_508510</name>
</gene>
<accession>A0A1J5P7K5</accession>
<reference evidence="2" key="1">
    <citation type="submission" date="2016-10" db="EMBL/GenBank/DDBJ databases">
        <title>Sequence of Gallionella enrichment culture.</title>
        <authorList>
            <person name="Poehlein A."/>
            <person name="Muehling M."/>
            <person name="Daniel R."/>
        </authorList>
    </citation>
    <scope>NUCLEOTIDE SEQUENCE</scope>
</reference>
<feature type="region of interest" description="Disordered" evidence="1">
    <location>
        <begin position="20"/>
        <end position="40"/>
    </location>
</feature>
<sequence>MRIKDEYIDVLQPAKCLNRRRAGVARSRADNGDPLARPRQRRLKQLTDQLHGDVFERQRRAVEQFQQEMVRAKLHQGRAGGMAKARIGLGDDGAEFGVGERVANEGPHYAERHILIAQPRKRRDFGMAQHRNRRRHIKPTIACEAGQHRLFETQYRRAAPGRNVPHFPVPILSAAYHATEASLSFPASRLRAKTK</sequence>
<organism evidence="2">
    <name type="scientific">mine drainage metagenome</name>
    <dbReference type="NCBI Taxonomy" id="410659"/>
    <lineage>
        <taxon>unclassified sequences</taxon>
        <taxon>metagenomes</taxon>
        <taxon>ecological metagenomes</taxon>
    </lineage>
</organism>
<dbReference type="AlphaFoldDB" id="A0A1J5P7K5"/>
<evidence type="ECO:0000256" key="1">
    <source>
        <dbReference type="SAM" id="MobiDB-lite"/>
    </source>
</evidence>